<name>A0A939KJN8_9CLOT</name>
<dbReference type="SMART" id="SM00895">
    <property type="entry name" value="FCD"/>
    <property type="match status" value="1"/>
</dbReference>
<comment type="caution">
    <text evidence="5">The sequence shown here is derived from an EMBL/GenBank/DDBJ whole genome shotgun (WGS) entry which is preliminary data.</text>
</comment>
<dbReference type="PANTHER" id="PTHR43537">
    <property type="entry name" value="TRANSCRIPTIONAL REGULATOR, GNTR FAMILY"/>
    <property type="match status" value="1"/>
</dbReference>
<dbReference type="AlphaFoldDB" id="A0A939KJN8"/>
<keyword evidence="3" id="KW-0804">Transcription</keyword>
<dbReference type="InterPro" id="IPR036388">
    <property type="entry name" value="WH-like_DNA-bd_sf"/>
</dbReference>
<dbReference type="EMBL" id="JAFNJU010000006">
    <property type="protein sequence ID" value="MBO1265231.1"/>
    <property type="molecule type" value="Genomic_DNA"/>
</dbReference>
<accession>A0A939KJN8</accession>
<evidence type="ECO:0000256" key="2">
    <source>
        <dbReference type="ARBA" id="ARBA00023125"/>
    </source>
</evidence>
<dbReference type="GO" id="GO:0003677">
    <property type="term" value="F:DNA binding"/>
    <property type="evidence" value="ECO:0007669"/>
    <property type="project" value="UniProtKB-KW"/>
</dbReference>
<evidence type="ECO:0000313" key="6">
    <source>
        <dbReference type="Proteomes" id="UP000664218"/>
    </source>
</evidence>
<dbReference type="SUPFAM" id="SSF46785">
    <property type="entry name" value="Winged helix' DNA-binding domain"/>
    <property type="match status" value="1"/>
</dbReference>
<dbReference type="InterPro" id="IPR036390">
    <property type="entry name" value="WH_DNA-bd_sf"/>
</dbReference>
<evidence type="ECO:0000313" key="5">
    <source>
        <dbReference type="EMBL" id="MBO1265231.1"/>
    </source>
</evidence>
<evidence type="ECO:0000256" key="3">
    <source>
        <dbReference type="ARBA" id="ARBA00023163"/>
    </source>
</evidence>
<dbReference type="InterPro" id="IPR011711">
    <property type="entry name" value="GntR_C"/>
</dbReference>
<protein>
    <submittedName>
        <fullName evidence="5">GntR family transcriptional regulator</fullName>
    </submittedName>
</protein>
<evidence type="ECO:0000259" key="4">
    <source>
        <dbReference type="PROSITE" id="PS50949"/>
    </source>
</evidence>
<evidence type="ECO:0000256" key="1">
    <source>
        <dbReference type="ARBA" id="ARBA00023015"/>
    </source>
</evidence>
<reference evidence="5" key="1">
    <citation type="submission" date="2021-03" db="EMBL/GenBank/DDBJ databases">
        <title>Proteiniclasticum marinus sp. nov., isolated from tidal flat sediment.</title>
        <authorList>
            <person name="Namirimu T."/>
            <person name="Yang J.-A."/>
            <person name="Yang S.-H."/>
            <person name="Kim Y.-J."/>
            <person name="Kwon K.K."/>
        </authorList>
    </citation>
    <scope>NUCLEOTIDE SEQUENCE</scope>
    <source>
        <strain evidence="5">SCR006</strain>
    </source>
</reference>
<dbReference type="SUPFAM" id="SSF48008">
    <property type="entry name" value="GntR ligand-binding domain-like"/>
    <property type="match status" value="1"/>
</dbReference>
<sequence length="226" mass="26820">MEVKARNVKETAREYAFRTLRRNIVTLNLSPGSMVSEKELAMEMGISRTPTREALIELSKSQIVDIFPQKGSYISKIDYELVDESRFMRLVLEKAVIELVCDRASENDLYELERIISLQRSFLEADAIGKFFQMDNDFHRHLFVIANKMQVYHLMDSMMIHFDRVRMMRLHTDKEVEELLDDHTEIVAAIRKRDKEEASELMTKHLSRYKVDEELIRREHPDYFIK</sequence>
<dbReference type="InterPro" id="IPR008920">
    <property type="entry name" value="TF_FadR/GntR_C"/>
</dbReference>
<feature type="domain" description="HTH gntR-type" evidence="4">
    <location>
        <begin position="10"/>
        <end position="77"/>
    </location>
</feature>
<dbReference type="PANTHER" id="PTHR43537:SF6">
    <property type="entry name" value="HTH-TYPE TRANSCRIPTIONAL REPRESSOR RSPR"/>
    <property type="match status" value="1"/>
</dbReference>
<dbReference type="GO" id="GO:0003700">
    <property type="term" value="F:DNA-binding transcription factor activity"/>
    <property type="evidence" value="ECO:0007669"/>
    <property type="project" value="InterPro"/>
</dbReference>
<dbReference type="Proteomes" id="UP000664218">
    <property type="component" value="Unassembled WGS sequence"/>
</dbReference>
<dbReference type="Pfam" id="PF00392">
    <property type="entry name" value="GntR"/>
    <property type="match status" value="1"/>
</dbReference>
<dbReference type="Gene3D" id="1.10.10.10">
    <property type="entry name" value="Winged helix-like DNA-binding domain superfamily/Winged helix DNA-binding domain"/>
    <property type="match status" value="1"/>
</dbReference>
<gene>
    <name evidence="5" type="ORF">J3A84_09345</name>
</gene>
<dbReference type="RefSeq" id="WP_207599750.1">
    <property type="nucleotide sequence ID" value="NZ_JAFNJU010000006.1"/>
</dbReference>
<dbReference type="Pfam" id="PF07729">
    <property type="entry name" value="FCD"/>
    <property type="match status" value="1"/>
</dbReference>
<dbReference type="PROSITE" id="PS50949">
    <property type="entry name" value="HTH_GNTR"/>
    <property type="match status" value="1"/>
</dbReference>
<keyword evidence="2" id="KW-0238">DNA-binding</keyword>
<dbReference type="Gene3D" id="1.20.120.530">
    <property type="entry name" value="GntR ligand-binding domain-like"/>
    <property type="match status" value="1"/>
</dbReference>
<dbReference type="PRINTS" id="PR00035">
    <property type="entry name" value="HTHGNTR"/>
</dbReference>
<keyword evidence="1" id="KW-0805">Transcription regulation</keyword>
<keyword evidence="6" id="KW-1185">Reference proteome</keyword>
<dbReference type="InterPro" id="IPR000524">
    <property type="entry name" value="Tscrpt_reg_HTH_GntR"/>
</dbReference>
<proteinExistence type="predicted"/>
<dbReference type="SMART" id="SM00345">
    <property type="entry name" value="HTH_GNTR"/>
    <property type="match status" value="1"/>
</dbReference>
<organism evidence="5 6">
    <name type="scientific">Proteiniclasticum aestuarii</name>
    <dbReference type="NCBI Taxonomy" id="2817862"/>
    <lineage>
        <taxon>Bacteria</taxon>
        <taxon>Bacillati</taxon>
        <taxon>Bacillota</taxon>
        <taxon>Clostridia</taxon>
        <taxon>Eubacteriales</taxon>
        <taxon>Clostridiaceae</taxon>
        <taxon>Proteiniclasticum</taxon>
    </lineage>
</organism>